<proteinExistence type="predicted"/>
<organism evidence="2 3">
    <name type="scientific">Novipirellula aureliae</name>
    <dbReference type="NCBI Taxonomy" id="2527966"/>
    <lineage>
        <taxon>Bacteria</taxon>
        <taxon>Pseudomonadati</taxon>
        <taxon>Planctomycetota</taxon>
        <taxon>Planctomycetia</taxon>
        <taxon>Pirellulales</taxon>
        <taxon>Pirellulaceae</taxon>
        <taxon>Novipirellula</taxon>
    </lineage>
</organism>
<dbReference type="AlphaFoldDB" id="A0A5C6E7U0"/>
<dbReference type="EMBL" id="SJPY01000001">
    <property type="protein sequence ID" value="TWU44900.1"/>
    <property type="molecule type" value="Genomic_DNA"/>
</dbReference>
<comment type="caution">
    <text evidence="2">The sequence shown here is derived from an EMBL/GenBank/DDBJ whole genome shotgun (WGS) entry which is preliminary data.</text>
</comment>
<feature type="region of interest" description="Disordered" evidence="1">
    <location>
        <begin position="13"/>
        <end position="39"/>
    </location>
</feature>
<evidence type="ECO:0000313" key="3">
    <source>
        <dbReference type="Proteomes" id="UP000315471"/>
    </source>
</evidence>
<evidence type="ECO:0000313" key="2">
    <source>
        <dbReference type="EMBL" id="TWU44900.1"/>
    </source>
</evidence>
<name>A0A5C6E7U0_9BACT</name>
<dbReference type="Proteomes" id="UP000315471">
    <property type="component" value="Unassembled WGS sequence"/>
</dbReference>
<keyword evidence="3" id="KW-1185">Reference proteome</keyword>
<reference evidence="2 3" key="1">
    <citation type="submission" date="2019-02" db="EMBL/GenBank/DDBJ databases">
        <title>Deep-cultivation of Planctomycetes and their phenomic and genomic characterization uncovers novel biology.</title>
        <authorList>
            <person name="Wiegand S."/>
            <person name="Jogler M."/>
            <person name="Boedeker C."/>
            <person name="Pinto D."/>
            <person name="Vollmers J."/>
            <person name="Rivas-Marin E."/>
            <person name="Kohn T."/>
            <person name="Peeters S.H."/>
            <person name="Heuer A."/>
            <person name="Rast P."/>
            <person name="Oberbeckmann S."/>
            <person name="Bunk B."/>
            <person name="Jeske O."/>
            <person name="Meyerdierks A."/>
            <person name="Storesund J.E."/>
            <person name="Kallscheuer N."/>
            <person name="Luecker S."/>
            <person name="Lage O.M."/>
            <person name="Pohl T."/>
            <person name="Merkel B.J."/>
            <person name="Hornburger P."/>
            <person name="Mueller R.-W."/>
            <person name="Bruemmer F."/>
            <person name="Labrenz M."/>
            <person name="Spormann A.M."/>
            <person name="Op Den Camp H."/>
            <person name="Overmann J."/>
            <person name="Amann R."/>
            <person name="Jetten M.S.M."/>
            <person name="Mascher T."/>
            <person name="Medema M.H."/>
            <person name="Devos D.P."/>
            <person name="Kaster A.-K."/>
            <person name="Ovreas L."/>
            <person name="Rohde M."/>
            <person name="Galperin M.Y."/>
            <person name="Jogler C."/>
        </authorList>
    </citation>
    <scope>NUCLEOTIDE SEQUENCE [LARGE SCALE GENOMIC DNA]</scope>
    <source>
        <strain evidence="2 3">Q31b</strain>
    </source>
</reference>
<gene>
    <name evidence="2" type="ORF">Q31b_00700</name>
</gene>
<sequence>MKHFQRPLALLSEQHSGAAASRKSPGHIGLPLTAGYALG</sequence>
<protein>
    <submittedName>
        <fullName evidence="2">Uncharacterized protein</fullName>
    </submittedName>
</protein>
<evidence type="ECO:0000256" key="1">
    <source>
        <dbReference type="SAM" id="MobiDB-lite"/>
    </source>
</evidence>
<accession>A0A5C6E7U0</accession>